<name>A0ABS4G4A6_9CLOT</name>
<feature type="transmembrane region" description="Helical" evidence="6">
    <location>
        <begin position="40"/>
        <end position="60"/>
    </location>
</feature>
<feature type="transmembrane region" description="Helical" evidence="6">
    <location>
        <begin position="174"/>
        <end position="194"/>
    </location>
</feature>
<proteinExistence type="inferred from homology"/>
<dbReference type="InterPro" id="IPR012732">
    <property type="entry name" value="Thia_CytX"/>
</dbReference>
<feature type="transmembrane region" description="Helical" evidence="6">
    <location>
        <begin position="364"/>
        <end position="386"/>
    </location>
</feature>
<feature type="transmembrane region" description="Helical" evidence="6">
    <location>
        <begin position="342"/>
        <end position="358"/>
    </location>
</feature>
<feature type="transmembrane region" description="Helical" evidence="6">
    <location>
        <begin position="117"/>
        <end position="135"/>
    </location>
</feature>
<organism evidence="7 8">
    <name type="scientific">Youngiibacter multivorans</name>
    <dbReference type="NCBI Taxonomy" id="937251"/>
    <lineage>
        <taxon>Bacteria</taxon>
        <taxon>Bacillati</taxon>
        <taxon>Bacillota</taxon>
        <taxon>Clostridia</taxon>
        <taxon>Eubacteriales</taxon>
        <taxon>Clostridiaceae</taxon>
        <taxon>Youngiibacter</taxon>
    </lineage>
</organism>
<dbReference type="PANTHER" id="PTHR30569:SF0">
    <property type="entry name" value="CYTOSINE PERMEASE"/>
    <property type="match status" value="1"/>
</dbReference>
<feature type="transmembrane region" description="Helical" evidence="6">
    <location>
        <begin position="206"/>
        <end position="232"/>
    </location>
</feature>
<evidence type="ECO:0000313" key="8">
    <source>
        <dbReference type="Proteomes" id="UP001519271"/>
    </source>
</evidence>
<dbReference type="NCBIfam" id="TIGR02358">
    <property type="entry name" value="thia_cytX"/>
    <property type="match status" value="1"/>
</dbReference>
<sequence length="398" mass="41028">MGNQKDPVSSHGLLWFGASVSIAEILTGTFISPLGFSKGMAAVITGHLIGGVLIYLAGLLGARSGRGAMDTAKLSFGEKGAALFSILNVLQLIGWTAIMIASGASAANLAANGAGGYSLWSLAIGVLILAWLVMGMKNLGKVNIVIVGALFLMTVAISLAVFKGDPGSAAGGTMSFGAAVELSAAMPLSWLPLVADYTKGAGRKKAVSLVSAFAYTAGSIWMYAIGLGAAVFLGESDIAVIMAGAGFGVLGIYVVIASTVTTTFLDVFSAGESFTSISQWPGRKAVAIAACILGTILALRVDVFRFEGFLYLIGSVFAPMAAIMLTDHYILGKDSSGESFNFLNLALWAAGFMVYRLFMSMDTILGSTLPVMGLISLATIMMNGGIQYVKNASGKEQA</sequence>
<evidence type="ECO:0000256" key="6">
    <source>
        <dbReference type="SAM" id="Phobius"/>
    </source>
</evidence>
<evidence type="ECO:0000313" key="7">
    <source>
        <dbReference type="EMBL" id="MBP1919372.1"/>
    </source>
</evidence>
<keyword evidence="5 6" id="KW-0472">Membrane</keyword>
<comment type="subcellular location">
    <subcellularLocation>
        <location evidence="1">Membrane</location>
        <topology evidence="1">Multi-pass membrane protein</topology>
    </subcellularLocation>
</comment>
<feature type="transmembrane region" description="Helical" evidence="6">
    <location>
        <begin position="81"/>
        <end position="105"/>
    </location>
</feature>
<feature type="transmembrane region" description="Helical" evidence="6">
    <location>
        <begin position="285"/>
        <end position="303"/>
    </location>
</feature>
<evidence type="ECO:0000256" key="2">
    <source>
        <dbReference type="ARBA" id="ARBA00008974"/>
    </source>
</evidence>
<evidence type="ECO:0000256" key="5">
    <source>
        <dbReference type="ARBA" id="ARBA00023136"/>
    </source>
</evidence>
<feature type="transmembrane region" description="Helical" evidence="6">
    <location>
        <begin position="309"/>
        <end position="330"/>
    </location>
</feature>
<dbReference type="PANTHER" id="PTHR30569">
    <property type="entry name" value="CYTOSINE TRANSPORTER CODB"/>
    <property type="match status" value="1"/>
</dbReference>
<dbReference type="Gene3D" id="1.10.4160.10">
    <property type="entry name" value="Hydantoin permease"/>
    <property type="match status" value="1"/>
</dbReference>
<comment type="similarity">
    <text evidence="2">Belongs to the purine-cytosine permease (2.A.39) family.</text>
</comment>
<dbReference type="Proteomes" id="UP001519271">
    <property type="component" value="Unassembled WGS sequence"/>
</dbReference>
<comment type="caution">
    <text evidence="7">The sequence shown here is derived from an EMBL/GenBank/DDBJ whole genome shotgun (WGS) entry which is preliminary data.</text>
</comment>
<accession>A0ABS4G4A6</accession>
<dbReference type="InterPro" id="IPR030191">
    <property type="entry name" value="CodB"/>
</dbReference>
<evidence type="ECO:0000256" key="3">
    <source>
        <dbReference type="ARBA" id="ARBA00022692"/>
    </source>
</evidence>
<dbReference type="InterPro" id="IPR001248">
    <property type="entry name" value="Pur-cyt_permease"/>
</dbReference>
<protein>
    <submittedName>
        <fullName evidence="7">Hydroxymethylpyrimidine transporter CytX</fullName>
    </submittedName>
</protein>
<keyword evidence="4 6" id="KW-1133">Transmembrane helix</keyword>
<feature type="transmembrane region" description="Helical" evidence="6">
    <location>
        <begin position="238"/>
        <end position="265"/>
    </location>
</feature>
<evidence type="ECO:0000256" key="4">
    <source>
        <dbReference type="ARBA" id="ARBA00022989"/>
    </source>
</evidence>
<evidence type="ECO:0000256" key="1">
    <source>
        <dbReference type="ARBA" id="ARBA00004141"/>
    </source>
</evidence>
<gene>
    <name evidence="7" type="ORF">J2Z34_001861</name>
</gene>
<dbReference type="Pfam" id="PF02133">
    <property type="entry name" value="Transp_cyt_pur"/>
    <property type="match status" value="1"/>
</dbReference>
<feature type="transmembrane region" description="Helical" evidence="6">
    <location>
        <begin position="12"/>
        <end position="34"/>
    </location>
</feature>
<dbReference type="EMBL" id="JAGGKC010000014">
    <property type="protein sequence ID" value="MBP1919372.1"/>
    <property type="molecule type" value="Genomic_DNA"/>
</dbReference>
<feature type="transmembrane region" description="Helical" evidence="6">
    <location>
        <begin position="142"/>
        <end position="162"/>
    </location>
</feature>
<keyword evidence="3 6" id="KW-0812">Transmembrane</keyword>
<keyword evidence="8" id="KW-1185">Reference proteome</keyword>
<reference evidence="7 8" key="1">
    <citation type="submission" date="2021-03" db="EMBL/GenBank/DDBJ databases">
        <title>Genomic Encyclopedia of Type Strains, Phase IV (KMG-IV): sequencing the most valuable type-strain genomes for metagenomic binning, comparative biology and taxonomic classification.</title>
        <authorList>
            <person name="Goeker M."/>
        </authorList>
    </citation>
    <scope>NUCLEOTIDE SEQUENCE [LARGE SCALE GENOMIC DNA]</scope>
    <source>
        <strain evidence="7 8">DSM 6139</strain>
    </source>
</reference>
<dbReference type="RefSeq" id="WP_209459573.1">
    <property type="nucleotide sequence ID" value="NZ_JAGGKC010000014.1"/>
</dbReference>